<accession>A0A9Q1CC82</accession>
<dbReference type="PRINTS" id="PR00114">
    <property type="entry name" value="STPHPHTASE"/>
</dbReference>
<dbReference type="InterPro" id="IPR050341">
    <property type="entry name" value="PP1_catalytic_subunit"/>
</dbReference>
<dbReference type="Gene3D" id="3.60.21.10">
    <property type="match status" value="1"/>
</dbReference>
<dbReference type="InterPro" id="IPR004843">
    <property type="entry name" value="Calcineurin-like_PHP"/>
</dbReference>
<reference evidence="3" key="1">
    <citation type="submission" date="2021-10" db="EMBL/GenBank/DDBJ databases">
        <title>Tropical sea cucumber genome reveals ecological adaptation and Cuvierian tubules defense mechanism.</title>
        <authorList>
            <person name="Chen T."/>
        </authorList>
    </citation>
    <scope>NUCLEOTIDE SEQUENCE</scope>
    <source>
        <strain evidence="3">Nanhai2018</strain>
        <tissue evidence="3">Muscle</tissue>
    </source>
</reference>
<dbReference type="SUPFAM" id="SSF56300">
    <property type="entry name" value="Metallo-dependent phosphatases"/>
    <property type="match status" value="1"/>
</dbReference>
<protein>
    <recommendedName>
        <fullName evidence="1">Serine/threonine-protein phosphatase</fullName>
        <ecNumber evidence="1">3.1.3.16</ecNumber>
    </recommendedName>
</protein>
<keyword evidence="1" id="KW-0378">Hydrolase</keyword>
<dbReference type="Pfam" id="PF00149">
    <property type="entry name" value="Metallophos"/>
    <property type="match status" value="1"/>
</dbReference>
<dbReference type="InterPro" id="IPR029052">
    <property type="entry name" value="Metallo-depent_PP-like"/>
</dbReference>
<proteinExistence type="inferred from homology"/>
<keyword evidence="4" id="KW-1185">Reference proteome</keyword>
<feature type="domain" description="Serine/threonine specific protein phosphatases" evidence="2">
    <location>
        <begin position="147"/>
        <end position="152"/>
    </location>
</feature>
<gene>
    <name evidence="3" type="ORF">HOLleu_09410</name>
</gene>
<dbReference type="CDD" id="cd00144">
    <property type="entry name" value="MPP_PPP_family"/>
    <property type="match status" value="1"/>
</dbReference>
<organism evidence="3 4">
    <name type="scientific">Holothuria leucospilota</name>
    <name type="common">Black long sea cucumber</name>
    <name type="synonym">Mertensiothuria leucospilota</name>
    <dbReference type="NCBI Taxonomy" id="206669"/>
    <lineage>
        <taxon>Eukaryota</taxon>
        <taxon>Metazoa</taxon>
        <taxon>Echinodermata</taxon>
        <taxon>Eleutherozoa</taxon>
        <taxon>Echinozoa</taxon>
        <taxon>Holothuroidea</taxon>
        <taxon>Aspidochirotacea</taxon>
        <taxon>Aspidochirotida</taxon>
        <taxon>Holothuriidae</taxon>
        <taxon>Holothuria</taxon>
    </lineage>
</organism>
<dbReference type="GO" id="GO:0005737">
    <property type="term" value="C:cytoplasm"/>
    <property type="evidence" value="ECO:0007669"/>
    <property type="project" value="TreeGrafter"/>
</dbReference>
<dbReference type="PANTHER" id="PTHR11668">
    <property type="entry name" value="SERINE/THREONINE PROTEIN PHOSPHATASE"/>
    <property type="match status" value="1"/>
</dbReference>
<dbReference type="SMART" id="SM00156">
    <property type="entry name" value="PP2Ac"/>
    <property type="match status" value="1"/>
</dbReference>
<dbReference type="AlphaFoldDB" id="A0A9Q1CC82"/>
<dbReference type="EC" id="3.1.3.16" evidence="1"/>
<evidence type="ECO:0000313" key="4">
    <source>
        <dbReference type="Proteomes" id="UP001152320"/>
    </source>
</evidence>
<dbReference type="GO" id="GO:0005634">
    <property type="term" value="C:nucleus"/>
    <property type="evidence" value="ECO:0007669"/>
    <property type="project" value="TreeGrafter"/>
</dbReference>
<dbReference type="EMBL" id="JAIZAY010000004">
    <property type="protein sequence ID" value="KAJ8042617.1"/>
    <property type="molecule type" value="Genomic_DNA"/>
</dbReference>
<dbReference type="Proteomes" id="UP001152320">
    <property type="component" value="Chromosome 4"/>
</dbReference>
<comment type="similarity">
    <text evidence="1">Belongs to the PPP phosphatase family.</text>
</comment>
<name>A0A9Q1CC82_HOLLE</name>
<evidence type="ECO:0000313" key="3">
    <source>
        <dbReference type="EMBL" id="KAJ8042617.1"/>
    </source>
</evidence>
<evidence type="ECO:0000256" key="1">
    <source>
        <dbReference type="RuleBase" id="RU004273"/>
    </source>
</evidence>
<dbReference type="PANTHER" id="PTHR11668:SF496">
    <property type="entry name" value="SERINE_THREONINE-PROTEIN PHOSPHATASE"/>
    <property type="match status" value="1"/>
</dbReference>
<dbReference type="PROSITE" id="PS00125">
    <property type="entry name" value="SER_THR_PHOSPHATASE"/>
    <property type="match status" value="1"/>
</dbReference>
<comment type="catalytic activity">
    <reaction evidence="1">
        <text>O-phospho-L-threonyl-[protein] + H2O = L-threonyl-[protein] + phosphate</text>
        <dbReference type="Rhea" id="RHEA:47004"/>
        <dbReference type="Rhea" id="RHEA-COMP:11060"/>
        <dbReference type="Rhea" id="RHEA-COMP:11605"/>
        <dbReference type="ChEBI" id="CHEBI:15377"/>
        <dbReference type="ChEBI" id="CHEBI:30013"/>
        <dbReference type="ChEBI" id="CHEBI:43474"/>
        <dbReference type="ChEBI" id="CHEBI:61977"/>
        <dbReference type="EC" id="3.1.3.16"/>
    </reaction>
</comment>
<comment type="caution">
    <text evidence="3">The sequence shown here is derived from an EMBL/GenBank/DDBJ whole genome shotgun (WGS) entry which is preliminary data.</text>
</comment>
<dbReference type="OrthoDB" id="256429at2759"/>
<sequence>MERVSSVDSFDLKSHPNEMLNGLRYFERAIKDPSSDVVKKKAFDWGSVEMVSLAKCLLSLCRDAEKLFSEEKRLVKLSAPTYILGDLHGNFHDLVCFEKAFWRMGPLLTPCSFLFLGDYVDRGDNGIEVIAYLLAQKILAPDKFTLIRGNHELRTVQEMFTFKSECETKFGKTVGKQIWHAVNSCFDAMPVAALVDDKIFCVHGGIPSPDTGFQVLSDINTIPVPLKDAEHESPLAWELMWNDPVKLELLNEEQKESLKKSEGFIFNSRRGTGHMFSCKALEDFLQENNLSHVVRAHEVQQAGFQVLQKGKLLTVFSSSHYCGGSNEAACILADRQKLRTIRLDTS</sequence>
<dbReference type="GO" id="GO:0004722">
    <property type="term" value="F:protein serine/threonine phosphatase activity"/>
    <property type="evidence" value="ECO:0007669"/>
    <property type="project" value="UniProtKB-EC"/>
</dbReference>
<evidence type="ECO:0000259" key="2">
    <source>
        <dbReference type="PROSITE" id="PS00125"/>
    </source>
</evidence>
<dbReference type="InterPro" id="IPR006186">
    <property type="entry name" value="Ser/Thr-sp_prot-phosphatase"/>
</dbReference>